<accession>A0A401Z4P7</accession>
<evidence type="ECO:0000313" key="1">
    <source>
        <dbReference type="EMBL" id="GCE01796.1"/>
    </source>
</evidence>
<organism evidence="1 2">
    <name type="scientific">Embleya hyalina</name>
    <dbReference type="NCBI Taxonomy" id="516124"/>
    <lineage>
        <taxon>Bacteria</taxon>
        <taxon>Bacillati</taxon>
        <taxon>Actinomycetota</taxon>
        <taxon>Actinomycetes</taxon>
        <taxon>Kitasatosporales</taxon>
        <taxon>Streptomycetaceae</taxon>
        <taxon>Embleya</taxon>
    </lineage>
</organism>
<comment type="caution">
    <text evidence="1">The sequence shown here is derived from an EMBL/GenBank/DDBJ whole genome shotgun (WGS) entry which is preliminary data.</text>
</comment>
<keyword evidence="2" id="KW-1185">Reference proteome</keyword>
<dbReference type="EMBL" id="BIFH01000053">
    <property type="protein sequence ID" value="GCE01796.1"/>
    <property type="molecule type" value="Genomic_DNA"/>
</dbReference>
<name>A0A401Z4P7_9ACTN</name>
<reference evidence="1 2" key="1">
    <citation type="submission" date="2018-12" db="EMBL/GenBank/DDBJ databases">
        <title>Draft genome sequence of Embleya hyalina NBRC 13850T.</title>
        <authorList>
            <person name="Komaki H."/>
            <person name="Hosoyama A."/>
            <person name="Kimura A."/>
            <person name="Ichikawa N."/>
            <person name="Tamura T."/>
        </authorList>
    </citation>
    <scope>NUCLEOTIDE SEQUENCE [LARGE SCALE GENOMIC DNA]</scope>
    <source>
        <strain evidence="1 2">NBRC 13850</strain>
    </source>
</reference>
<sequence>MTNKLKALYSLADRITGNLDSVALAENGMLWITVQNQACVVGVDSAFPQKRVYLTRNAPSSAAGIVRDPRKNQGNRMWIAVPRGSTDEAPLYSLIDDSKTATLKPYPDTRVQISPLVVDVATYGKPNAEEAHIGVLSHSLASPTIWYAPLAKSDTGDMKLKEISVSDLPDYGRLCGGCLIGSDTNLDIYVVSQDRDRAVKSNANQLRERTKGHWEPPIEIGDRLPVDVAVTEVGGKRHLWFLATETDGGGGPAILRVRTNDEWEDVQLPAGIGAPRRVVAEAKTSAVWVSTEKGVHRVAAADNDTYPVTDSVPVKLGPRGMCVLSPAQKGDKDLWFVCDDQPVLGHCTYTVK</sequence>
<protein>
    <submittedName>
        <fullName evidence="1">Uncharacterized protein</fullName>
    </submittedName>
</protein>
<gene>
    <name evidence="1" type="ORF">EHYA_09570</name>
</gene>
<dbReference type="RefSeq" id="WP_126643389.1">
    <property type="nucleotide sequence ID" value="NZ_BIFH01000053.1"/>
</dbReference>
<proteinExistence type="predicted"/>
<dbReference type="Proteomes" id="UP000286931">
    <property type="component" value="Unassembled WGS sequence"/>
</dbReference>
<evidence type="ECO:0000313" key="2">
    <source>
        <dbReference type="Proteomes" id="UP000286931"/>
    </source>
</evidence>
<dbReference type="AlphaFoldDB" id="A0A401Z4P7"/>